<name>A0A934U0E8_9NOCA</name>
<gene>
    <name evidence="1" type="ORF">JGU71_03000</name>
</gene>
<organism evidence="1 2">
    <name type="scientific">Antrihabitans stalagmiti</name>
    <dbReference type="NCBI Taxonomy" id="2799499"/>
    <lineage>
        <taxon>Bacteria</taxon>
        <taxon>Bacillati</taxon>
        <taxon>Actinomycetota</taxon>
        <taxon>Actinomycetes</taxon>
        <taxon>Mycobacteriales</taxon>
        <taxon>Nocardiaceae</taxon>
        <taxon>Antrihabitans</taxon>
    </lineage>
</organism>
<evidence type="ECO:0000313" key="1">
    <source>
        <dbReference type="EMBL" id="MBJ8337844.1"/>
    </source>
</evidence>
<dbReference type="Proteomes" id="UP000655868">
    <property type="component" value="Unassembled WGS sequence"/>
</dbReference>
<dbReference type="Gene3D" id="3.30.530.20">
    <property type="match status" value="1"/>
</dbReference>
<accession>A0A934U0E8</accession>
<dbReference type="SUPFAM" id="SSF55961">
    <property type="entry name" value="Bet v1-like"/>
    <property type="match status" value="1"/>
</dbReference>
<protein>
    <submittedName>
        <fullName evidence="1">SRPBCC family protein</fullName>
    </submittedName>
</protein>
<dbReference type="EMBL" id="JAEMNV010000001">
    <property type="protein sequence ID" value="MBJ8337844.1"/>
    <property type="molecule type" value="Genomic_DNA"/>
</dbReference>
<evidence type="ECO:0000313" key="2">
    <source>
        <dbReference type="Proteomes" id="UP000655868"/>
    </source>
</evidence>
<dbReference type="CDD" id="cd07821">
    <property type="entry name" value="PYR_PYL_RCAR_like"/>
    <property type="match status" value="1"/>
</dbReference>
<dbReference type="InterPro" id="IPR019587">
    <property type="entry name" value="Polyketide_cyclase/dehydratase"/>
</dbReference>
<reference evidence="1" key="1">
    <citation type="submission" date="2020-12" db="EMBL/GenBank/DDBJ databases">
        <title>Antrihabitans popcorni sp. nov. and Antrihabitans auranticaus sp. nov., isolated from a larva cave.</title>
        <authorList>
            <person name="Lee S.D."/>
            <person name="Kim I.S."/>
        </authorList>
    </citation>
    <scope>NUCLEOTIDE SEQUENCE</scope>
    <source>
        <strain evidence="1">YC3-6</strain>
    </source>
</reference>
<comment type="caution">
    <text evidence="1">The sequence shown here is derived from an EMBL/GenBank/DDBJ whole genome shotgun (WGS) entry which is preliminary data.</text>
</comment>
<proteinExistence type="predicted"/>
<dbReference type="AlphaFoldDB" id="A0A934U0E8"/>
<keyword evidence="2" id="KW-1185">Reference proteome</keyword>
<dbReference type="Pfam" id="PF10604">
    <property type="entry name" value="Polyketide_cyc2"/>
    <property type="match status" value="1"/>
</dbReference>
<dbReference type="RefSeq" id="WP_199701792.1">
    <property type="nucleotide sequence ID" value="NZ_JAEMNV010000001.1"/>
</dbReference>
<sequence>MTRLTVERRIAAPPAAVFDWLTDVSNYVQTRTVIRARRTKDGEGALYGVGAIREITAVGAWFRESITHYDRPNEFRYLIVESIPAIEHRGGSVQLTPFENGTHVTWTTEYELPLRSGGALLAAAIAPILERSFRSILAAADRSLTRR</sequence>
<dbReference type="InterPro" id="IPR023393">
    <property type="entry name" value="START-like_dom_sf"/>
</dbReference>